<dbReference type="EMBL" id="JACEEZ010020390">
    <property type="protein sequence ID" value="KAG0714602.1"/>
    <property type="molecule type" value="Genomic_DNA"/>
</dbReference>
<evidence type="ECO:0000256" key="1">
    <source>
        <dbReference type="SAM" id="MobiDB-lite"/>
    </source>
</evidence>
<feature type="region of interest" description="Disordered" evidence="1">
    <location>
        <begin position="154"/>
        <end position="177"/>
    </location>
</feature>
<comment type="caution">
    <text evidence="2">The sequence shown here is derived from an EMBL/GenBank/DDBJ whole genome shotgun (WGS) entry which is preliminary data.</text>
</comment>
<protein>
    <submittedName>
        <fullName evidence="2">Uncharacterized protein</fullName>
    </submittedName>
</protein>
<name>A0A8J5CNQ7_CHIOP</name>
<gene>
    <name evidence="2" type="ORF">GWK47_013798</name>
</gene>
<dbReference type="AlphaFoldDB" id="A0A8J5CNQ7"/>
<feature type="region of interest" description="Disordered" evidence="1">
    <location>
        <begin position="55"/>
        <end position="112"/>
    </location>
</feature>
<accession>A0A8J5CNQ7</accession>
<evidence type="ECO:0000313" key="2">
    <source>
        <dbReference type="EMBL" id="KAG0714602.1"/>
    </source>
</evidence>
<evidence type="ECO:0000313" key="3">
    <source>
        <dbReference type="Proteomes" id="UP000770661"/>
    </source>
</evidence>
<reference evidence="2" key="1">
    <citation type="submission" date="2020-07" db="EMBL/GenBank/DDBJ databases">
        <title>The High-quality genome of the commercially important snow crab, Chionoecetes opilio.</title>
        <authorList>
            <person name="Jeong J.-H."/>
            <person name="Ryu S."/>
        </authorList>
    </citation>
    <scope>NUCLEOTIDE SEQUENCE</scope>
    <source>
        <strain evidence="2">MADBK_172401_WGS</strain>
        <tissue evidence="2">Digestive gland</tissue>
    </source>
</reference>
<organism evidence="2 3">
    <name type="scientific">Chionoecetes opilio</name>
    <name type="common">Atlantic snow crab</name>
    <name type="synonym">Cancer opilio</name>
    <dbReference type="NCBI Taxonomy" id="41210"/>
    <lineage>
        <taxon>Eukaryota</taxon>
        <taxon>Metazoa</taxon>
        <taxon>Ecdysozoa</taxon>
        <taxon>Arthropoda</taxon>
        <taxon>Crustacea</taxon>
        <taxon>Multicrustacea</taxon>
        <taxon>Malacostraca</taxon>
        <taxon>Eumalacostraca</taxon>
        <taxon>Eucarida</taxon>
        <taxon>Decapoda</taxon>
        <taxon>Pleocyemata</taxon>
        <taxon>Brachyura</taxon>
        <taxon>Eubrachyura</taxon>
        <taxon>Majoidea</taxon>
        <taxon>Majidae</taxon>
        <taxon>Chionoecetes</taxon>
    </lineage>
</organism>
<dbReference type="Proteomes" id="UP000770661">
    <property type="component" value="Unassembled WGS sequence"/>
</dbReference>
<keyword evidence="3" id="KW-1185">Reference proteome</keyword>
<proteinExistence type="predicted"/>
<feature type="compositionally biased region" description="Polar residues" evidence="1">
    <location>
        <begin position="70"/>
        <end position="80"/>
    </location>
</feature>
<sequence>MLAGACVHWKISLGDPCSGCMAGTSLLEVVLKQSLRKVLRPFHWSRDVPTFKRFQHAGKPLKQPREDYDGNSSDGASCSSEEARDRSIPRYRWPTTKQGGWPRPYTPSKMTSSSDRWSSLPVAFNEASVQVAHEALIPDVRSKGNDLEALQALNESLSSDKGSRRSRGYPGSFSHTSVSFRRPDRVAFFDDRVEDGGKKKLMLEKPG</sequence>